<proteinExistence type="predicted"/>
<protein>
    <submittedName>
        <fullName evidence="1">Uncharacterized protein</fullName>
    </submittedName>
</protein>
<dbReference type="PROSITE" id="PS00478">
    <property type="entry name" value="LIM_DOMAIN_1"/>
    <property type="match status" value="1"/>
</dbReference>
<reference evidence="1" key="1">
    <citation type="submission" date="2023-08" db="EMBL/GenBank/DDBJ databases">
        <title>Chromosome-level Genome Assembly of mud carp (Cirrhinus molitorella).</title>
        <authorList>
            <person name="Liu H."/>
        </authorList>
    </citation>
    <scope>NUCLEOTIDE SEQUENCE</scope>
    <source>
        <strain evidence="1">Prfri</strain>
        <tissue evidence="1">Muscle</tissue>
    </source>
</reference>
<dbReference type="PANTHER" id="PTHR24206">
    <property type="entry name" value="OS06G0237300 PROTEIN"/>
    <property type="match status" value="1"/>
</dbReference>
<dbReference type="AlphaFoldDB" id="A0AA88PHI6"/>
<name>A0AA88PHI6_9TELE</name>
<evidence type="ECO:0000313" key="1">
    <source>
        <dbReference type="EMBL" id="KAK2885342.1"/>
    </source>
</evidence>
<dbReference type="InterPro" id="IPR001781">
    <property type="entry name" value="Znf_LIM"/>
</dbReference>
<dbReference type="CDD" id="cd09485">
    <property type="entry name" value="LIM_Eplin_alpha_beta"/>
    <property type="match status" value="1"/>
</dbReference>
<dbReference type="PROSITE" id="PS50023">
    <property type="entry name" value="LIM_DOMAIN_2"/>
    <property type="match status" value="1"/>
</dbReference>
<dbReference type="GO" id="GO:0046872">
    <property type="term" value="F:metal ion binding"/>
    <property type="evidence" value="ECO:0007669"/>
    <property type="project" value="UniProtKB-KW"/>
</dbReference>
<organism evidence="1 2">
    <name type="scientific">Cirrhinus molitorella</name>
    <name type="common">mud carp</name>
    <dbReference type="NCBI Taxonomy" id="172907"/>
    <lineage>
        <taxon>Eukaryota</taxon>
        <taxon>Metazoa</taxon>
        <taxon>Chordata</taxon>
        <taxon>Craniata</taxon>
        <taxon>Vertebrata</taxon>
        <taxon>Euteleostomi</taxon>
        <taxon>Actinopterygii</taxon>
        <taxon>Neopterygii</taxon>
        <taxon>Teleostei</taxon>
        <taxon>Ostariophysi</taxon>
        <taxon>Cypriniformes</taxon>
        <taxon>Cyprinidae</taxon>
        <taxon>Labeoninae</taxon>
        <taxon>Labeonini</taxon>
        <taxon>Cirrhinus</taxon>
    </lineage>
</organism>
<keyword evidence="2" id="KW-1185">Reference proteome</keyword>
<dbReference type="SUPFAM" id="SSF57716">
    <property type="entry name" value="Glucocorticoid receptor-like (DNA-binding domain)"/>
    <property type="match status" value="2"/>
</dbReference>
<sequence>MAVSSFNRGQWASQSLRVTAKELSIVGVRGKNTAIAERFSKYLKAAEETSSDKKKSPEKSTPSLRNGNLSVLKQLWEQPAETPTSPEPKAHSTQQENYQRQPLETAVNTSLESTDVQLIDDTETQSLSDSDQQMEKWTQRDMAIEKPTVPLNSLKMMFEKGESIHNSVSREPGNTGDGGSENMEPGDKESLDSEVKMVESTPLRDRMAMYQAAVTKHDFPSSPTSEPADNEVRSHSGKQKENVPPVSADVGSESNAMKSPSSDRNGSVISPEQNQPKSVRMFRLPVRETCVMCLKTVYPLEKLVANQQIYHNTCFRCAYCNTKLSLVNYASLHNNVYCKPHFCQLFKAKGNYDEGFGHRPHKELWEAQKEGTEEQVKLSPQETTSSPTVEESPLAKVNVLAATLETRTQAASERVEKPLETGRLKISWPPQSEGDESSTHVSGSTDGSGIKPIRPKWPPEGDVVSSNSDQSDLPKIRRSVSLKERSKPFSIFSSAPVTQPSKICQRSPSNEKQSSEEEMSPVSSTTDTVISSEDMTENNQSEEEEQGETEAKEEDGEEKMEQEEKVEALEEEELSSLKCSSPDNSPSTSPQSESGLDPEENQASQDVGFWDGEEAEEERADVSVEDLIKRNRHYYDDDDDDDDVV</sequence>
<evidence type="ECO:0000313" key="2">
    <source>
        <dbReference type="Proteomes" id="UP001187343"/>
    </source>
</evidence>
<dbReference type="EMBL" id="JAUYZG010000016">
    <property type="protein sequence ID" value="KAK2885342.1"/>
    <property type="molecule type" value="Genomic_DNA"/>
</dbReference>
<dbReference type="FunFam" id="2.10.110.10:FF:000002">
    <property type="entry name" value="LIM domain and actin-binding 1"/>
    <property type="match status" value="1"/>
</dbReference>
<dbReference type="InterPro" id="IPR028740">
    <property type="entry name" value="EPLIN_Lim_dom"/>
</dbReference>
<comment type="caution">
    <text evidence="1">The sequence shown here is derived from an EMBL/GenBank/DDBJ whole genome shotgun (WGS) entry which is preliminary data.</text>
</comment>
<dbReference type="SMART" id="SM00132">
    <property type="entry name" value="LIM"/>
    <property type="match status" value="1"/>
</dbReference>
<dbReference type="Proteomes" id="UP001187343">
    <property type="component" value="Unassembled WGS sequence"/>
</dbReference>
<dbReference type="Pfam" id="PF00412">
    <property type="entry name" value="LIM"/>
    <property type="match status" value="1"/>
</dbReference>
<gene>
    <name evidence="1" type="ORF">Q8A67_016179</name>
</gene>
<dbReference type="Gene3D" id="2.10.110.10">
    <property type="entry name" value="Cysteine Rich Protein"/>
    <property type="match status" value="1"/>
</dbReference>
<accession>A0AA88PHI6</accession>